<evidence type="ECO:0000313" key="3">
    <source>
        <dbReference type="EMBL" id="RZD18757.1"/>
    </source>
</evidence>
<feature type="compositionally biased region" description="Low complexity" evidence="1">
    <location>
        <begin position="196"/>
        <end position="206"/>
    </location>
</feature>
<organism evidence="3 4">
    <name type="scientific">Candidatus Acididesulfobacter diazotrophicus</name>
    <dbReference type="NCBI Taxonomy" id="2597226"/>
    <lineage>
        <taxon>Bacteria</taxon>
        <taxon>Deltaproteobacteria</taxon>
        <taxon>Candidatus Acidulodesulfobacterales</taxon>
        <taxon>Candidatus Acididesulfobacter</taxon>
    </lineage>
</organism>
<dbReference type="Proteomes" id="UP000319296">
    <property type="component" value="Unassembled WGS sequence"/>
</dbReference>
<accession>A0A519BNB0</accession>
<dbReference type="AlphaFoldDB" id="A0A519BNB0"/>
<dbReference type="EMBL" id="SGBB01000005">
    <property type="protein sequence ID" value="RZD18757.1"/>
    <property type="molecule type" value="Genomic_DNA"/>
</dbReference>
<name>A0A519BNB0_9DELT</name>
<sequence>MKVNLRTNTPLFKATTQLAERIGETLPERMKDDPLRIILTGGVAASLYKDLRTSRDVDAIFSHRVLLPQDTVISYIDLKGTPQVLSWDSQYHPSIGLLHPDAENDAILIALLADEKIKLMVLTPTDLAVTKIGRFLENDRNDIIGLAKEGLLDAETVKNRAEEALSYYVGDTRFIKYNINDAVEYIQEHSRKEENQINQDNNIKNNPLSIEKEPIQNKPDVAHSETIKRKFRR</sequence>
<dbReference type="Pfam" id="PF19502">
    <property type="entry name" value="DUF6036"/>
    <property type="match status" value="1"/>
</dbReference>
<feature type="region of interest" description="Disordered" evidence="1">
    <location>
        <begin position="190"/>
        <end position="233"/>
    </location>
</feature>
<dbReference type="InterPro" id="IPR045792">
    <property type="entry name" value="DUF6036"/>
</dbReference>
<protein>
    <recommendedName>
        <fullName evidence="2">DUF6036 domain-containing protein</fullName>
    </recommendedName>
</protein>
<evidence type="ECO:0000313" key="4">
    <source>
        <dbReference type="Proteomes" id="UP000319296"/>
    </source>
</evidence>
<evidence type="ECO:0000256" key="1">
    <source>
        <dbReference type="SAM" id="MobiDB-lite"/>
    </source>
</evidence>
<reference evidence="3 4" key="1">
    <citation type="journal article" date="2019" name="ISME J.">
        <title>Insights into ecological role of a new deltaproteobacterial order Candidatus Acidulodesulfobacterales by metagenomics and metatranscriptomics.</title>
        <authorList>
            <person name="Tan S."/>
            <person name="Liu J."/>
            <person name="Fang Y."/>
            <person name="Hedlund B.P."/>
            <person name="Lian Z.H."/>
            <person name="Huang L.Y."/>
            <person name="Li J.T."/>
            <person name="Huang L.N."/>
            <person name="Li W.J."/>
            <person name="Jiang H.C."/>
            <person name="Dong H.L."/>
            <person name="Shu W.S."/>
        </authorList>
    </citation>
    <scope>NUCLEOTIDE SEQUENCE [LARGE SCALE GENOMIC DNA]</scope>
    <source>
        <strain evidence="3">AP1</strain>
    </source>
</reference>
<gene>
    <name evidence="3" type="ORF">EVG15_04015</name>
</gene>
<evidence type="ECO:0000259" key="2">
    <source>
        <dbReference type="Pfam" id="PF19502"/>
    </source>
</evidence>
<comment type="caution">
    <text evidence="3">The sequence shown here is derived from an EMBL/GenBank/DDBJ whole genome shotgun (WGS) entry which is preliminary data.</text>
</comment>
<proteinExistence type="predicted"/>
<feature type="compositionally biased region" description="Basic and acidic residues" evidence="1">
    <location>
        <begin position="210"/>
        <end position="233"/>
    </location>
</feature>
<feature type="domain" description="DUF6036" evidence="2">
    <location>
        <begin position="30"/>
        <end position="173"/>
    </location>
</feature>